<accession>A0ABQ9FQK8</accession>
<evidence type="ECO:0000313" key="2">
    <source>
        <dbReference type="EMBL" id="KAJ8319554.1"/>
    </source>
</evidence>
<organism evidence="2 3">
    <name type="scientific">Tegillarca granosa</name>
    <name type="common">Malaysian cockle</name>
    <name type="synonym">Anadara granosa</name>
    <dbReference type="NCBI Taxonomy" id="220873"/>
    <lineage>
        <taxon>Eukaryota</taxon>
        <taxon>Metazoa</taxon>
        <taxon>Spiralia</taxon>
        <taxon>Lophotrochozoa</taxon>
        <taxon>Mollusca</taxon>
        <taxon>Bivalvia</taxon>
        <taxon>Autobranchia</taxon>
        <taxon>Pteriomorphia</taxon>
        <taxon>Arcoida</taxon>
        <taxon>Arcoidea</taxon>
        <taxon>Arcidae</taxon>
        <taxon>Tegillarca</taxon>
    </lineage>
</organism>
<evidence type="ECO:0000256" key="1">
    <source>
        <dbReference type="SAM" id="MobiDB-lite"/>
    </source>
</evidence>
<name>A0ABQ9FQK8_TEGGR</name>
<keyword evidence="3" id="KW-1185">Reference proteome</keyword>
<comment type="caution">
    <text evidence="2">The sequence shown here is derived from an EMBL/GenBank/DDBJ whole genome shotgun (WGS) entry which is preliminary data.</text>
</comment>
<feature type="compositionally biased region" description="Polar residues" evidence="1">
    <location>
        <begin position="23"/>
        <end position="35"/>
    </location>
</feature>
<dbReference type="Proteomes" id="UP001217089">
    <property type="component" value="Unassembled WGS sequence"/>
</dbReference>
<feature type="compositionally biased region" description="Low complexity" evidence="1">
    <location>
        <begin position="36"/>
        <end position="47"/>
    </location>
</feature>
<feature type="region of interest" description="Disordered" evidence="1">
    <location>
        <begin position="23"/>
        <end position="47"/>
    </location>
</feature>
<dbReference type="PANTHER" id="PTHR34648">
    <property type="entry name" value="CLOCK-INTERACTING PACEMAKER"/>
    <property type="match status" value="1"/>
</dbReference>
<sequence>MLIMKTKHQSLWQKKTWENVMENTENPSKLTTKVRSSSLGSDSGIDLNVSSKSSEKYKLLNSYVPNRSLDNRPPDKPNIKSIPSSCRIEECTSTQSEQLQLSENVQDKVPERNSENLVKTAEDVDIHMAASSHSRISLQEINMHQSKDNFSSNTKRYKDISDSDMLDSQADDDMVESVSQSNVPLIDSDTAVQNSSTKTITAQCVDSNVEKVAEELGSDSGFSACSPSSTSIVSTNNVTTLKKERYKRTADALQGSGLMDVTMKTAELLKKNRALQKDIEQFKKESALFLEKVLNNPENADLRDLLLKAEAEAPNAKKTKFSSAASNLTSSEGE</sequence>
<dbReference type="PANTHER" id="PTHR34648:SF1">
    <property type="entry name" value="CLOCK-INTERACTING PACEMAKER"/>
    <property type="match status" value="1"/>
</dbReference>
<dbReference type="Pfam" id="PF15800">
    <property type="entry name" value="CiPC"/>
    <property type="match status" value="1"/>
</dbReference>
<dbReference type="InterPro" id="IPR031602">
    <property type="entry name" value="CIPC"/>
</dbReference>
<reference evidence="2 3" key="1">
    <citation type="submission" date="2022-12" db="EMBL/GenBank/DDBJ databases">
        <title>Chromosome-level genome of Tegillarca granosa.</title>
        <authorList>
            <person name="Kim J."/>
        </authorList>
    </citation>
    <scope>NUCLEOTIDE SEQUENCE [LARGE SCALE GENOMIC DNA]</scope>
    <source>
        <strain evidence="2">Teg-2019</strain>
        <tissue evidence="2">Adductor muscle</tissue>
    </source>
</reference>
<dbReference type="EMBL" id="JARBDR010000205">
    <property type="protein sequence ID" value="KAJ8319554.1"/>
    <property type="molecule type" value="Genomic_DNA"/>
</dbReference>
<proteinExistence type="predicted"/>
<evidence type="ECO:0000313" key="3">
    <source>
        <dbReference type="Proteomes" id="UP001217089"/>
    </source>
</evidence>
<gene>
    <name evidence="2" type="ORF">KUTeg_002902</name>
</gene>
<protein>
    <submittedName>
        <fullName evidence="2">Uncharacterized protein</fullName>
    </submittedName>
</protein>